<protein>
    <submittedName>
        <fullName evidence="2">Uncharacterized protein</fullName>
    </submittedName>
</protein>
<evidence type="ECO:0000313" key="2">
    <source>
        <dbReference type="EMBL" id="KDQ31516.1"/>
    </source>
</evidence>
<dbReference type="EMBL" id="KL198006">
    <property type="protein sequence ID" value="KDQ31516.1"/>
    <property type="molecule type" value="Genomic_DNA"/>
</dbReference>
<dbReference type="AlphaFoldDB" id="A0A067P6I5"/>
<organism evidence="2 3">
    <name type="scientific">Pleurotus ostreatus (strain PC15)</name>
    <name type="common">Oyster mushroom</name>
    <dbReference type="NCBI Taxonomy" id="1137138"/>
    <lineage>
        <taxon>Eukaryota</taxon>
        <taxon>Fungi</taxon>
        <taxon>Dikarya</taxon>
        <taxon>Basidiomycota</taxon>
        <taxon>Agaricomycotina</taxon>
        <taxon>Agaricomycetes</taxon>
        <taxon>Agaricomycetidae</taxon>
        <taxon>Agaricales</taxon>
        <taxon>Pleurotineae</taxon>
        <taxon>Pleurotaceae</taxon>
        <taxon>Pleurotus</taxon>
    </lineage>
</organism>
<evidence type="ECO:0000313" key="3">
    <source>
        <dbReference type="Proteomes" id="UP000027073"/>
    </source>
</evidence>
<reference evidence="3" key="1">
    <citation type="journal article" date="2014" name="Proc. Natl. Acad. Sci. U.S.A.">
        <title>Extensive sampling of basidiomycete genomes demonstrates inadequacy of the white-rot/brown-rot paradigm for wood decay fungi.</title>
        <authorList>
            <person name="Riley R."/>
            <person name="Salamov A.A."/>
            <person name="Brown D.W."/>
            <person name="Nagy L.G."/>
            <person name="Floudas D."/>
            <person name="Held B.W."/>
            <person name="Levasseur A."/>
            <person name="Lombard V."/>
            <person name="Morin E."/>
            <person name="Otillar R."/>
            <person name="Lindquist E.A."/>
            <person name="Sun H."/>
            <person name="LaButti K.M."/>
            <person name="Schmutz J."/>
            <person name="Jabbour D."/>
            <person name="Luo H."/>
            <person name="Baker S.E."/>
            <person name="Pisabarro A.G."/>
            <person name="Walton J.D."/>
            <person name="Blanchette R.A."/>
            <person name="Henrissat B."/>
            <person name="Martin F."/>
            <person name="Cullen D."/>
            <person name="Hibbett D.S."/>
            <person name="Grigoriev I.V."/>
        </authorList>
    </citation>
    <scope>NUCLEOTIDE SEQUENCE [LARGE SCALE GENOMIC DNA]</scope>
    <source>
        <strain evidence="3">PC15</strain>
    </source>
</reference>
<feature type="compositionally biased region" description="Low complexity" evidence="1">
    <location>
        <begin position="63"/>
        <end position="73"/>
    </location>
</feature>
<dbReference type="HOGENOM" id="CLU_2334520_0_0_1"/>
<name>A0A067P6I5_PLEO1</name>
<gene>
    <name evidence="2" type="ORF">PLEOSDRAFT_1070570</name>
</gene>
<proteinExistence type="predicted"/>
<sequence>MVRSRILYHISPPLGSRKSTLQSVSQREKLPHHERFLTTWRRAARRTRPRCQQPYGNHFTATSSSHDPSSSSASLRYDLRLRGVPSLLSATKFEVNWN</sequence>
<dbReference type="InParanoid" id="A0A067P6I5"/>
<evidence type="ECO:0000256" key="1">
    <source>
        <dbReference type="SAM" id="MobiDB-lite"/>
    </source>
</evidence>
<accession>A0A067P6I5</accession>
<dbReference type="Proteomes" id="UP000027073">
    <property type="component" value="Unassembled WGS sequence"/>
</dbReference>
<feature type="region of interest" description="Disordered" evidence="1">
    <location>
        <begin position="47"/>
        <end position="73"/>
    </location>
</feature>